<dbReference type="PATRIC" id="fig|1279009.4.peg.2506"/>
<keyword evidence="4" id="KW-1185">Reference proteome</keyword>
<dbReference type="RefSeq" id="WP_009195865.1">
    <property type="nucleotide sequence ID" value="NZ_AODQ01000060.1"/>
</dbReference>
<feature type="domain" description="3-keto-alpha-glucoside-1,2-lyase/3-keto-2-hydroxy-glucal hydratase" evidence="2">
    <location>
        <begin position="41"/>
        <end position="246"/>
    </location>
</feature>
<gene>
    <name evidence="3" type="ORF">ADICEAN_02474</name>
</gene>
<keyword evidence="1" id="KW-0732">Signal</keyword>
<dbReference type="GO" id="GO:0016787">
    <property type="term" value="F:hydrolase activity"/>
    <property type="evidence" value="ECO:0007669"/>
    <property type="project" value="InterPro"/>
</dbReference>
<protein>
    <recommendedName>
        <fullName evidence="2">3-keto-alpha-glucoside-1,2-lyase/3-keto-2-hydroxy-glucal hydratase domain-containing protein</fullName>
    </recommendedName>
</protein>
<dbReference type="STRING" id="1279009.ADICEAN_02474"/>
<dbReference type="eggNOG" id="COG2133">
    <property type="taxonomic scope" value="Bacteria"/>
</dbReference>
<evidence type="ECO:0000256" key="1">
    <source>
        <dbReference type="SAM" id="SignalP"/>
    </source>
</evidence>
<proteinExistence type="predicted"/>
<evidence type="ECO:0000313" key="4">
    <source>
        <dbReference type="Proteomes" id="UP000011910"/>
    </source>
</evidence>
<comment type="caution">
    <text evidence="3">The sequence shown here is derived from an EMBL/GenBank/DDBJ whole genome shotgun (WGS) entry which is preliminary data.</text>
</comment>
<dbReference type="PROSITE" id="PS51257">
    <property type="entry name" value="PROKAR_LIPOPROTEIN"/>
    <property type="match status" value="1"/>
</dbReference>
<dbReference type="AlphaFoldDB" id="M7N130"/>
<dbReference type="OrthoDB" id="9806233at2"/>
<evidence type="ECO:0000259" key="2">
    <source>
        <dbReference type="Pfam" id="PF06439"/>
    </source>
</evidence>
<dbReference type="EMBL" id="AODQ01000060">
    <property type="protein sequence ID" value="EMR02378.1"/>
    <property type="molecule type" value="Genomic_DNA"/>
</dbReference>
<accession>M7N130</accession>
<feature type="signal peptide" evidence="1">
    <location>
        <begin position="1"/>
        <end position="15"/>
    </location>
</feature>
<feature type="chain" id="PRO_5012655404" description="3-keto-alpha-glucoside-1,2-lyase/3-keto-2-hydroxy-glucal hydratase domain-containing protein" evidence="1">
    <location>
        <begin position="16"/>
        <end position="248"/>
    </location>
</feature>
<dbReference type="Proteomes" id="UP000011910">
    <property type="component" value="Unassembled WGS sequence"/>
</dbReference>
<evidence type="ECO:0000313" key="3">
    <source>
        <dbReference type="EMBL" id="EMR02378.1"/>
    </source>
</evidence>
<sequence length="248" mass="27988">MKVLISLAGFALAVAACNSSTPTETTQDQTSMQDTTQNQQEWISLFDGETTRGWHRYGGEAVGSAWKVQDGMLYLDASNKADWQASDGGDIVTEQEFEDFHLQLEWRISENGNSGIMFYVQEDTTQFQYPWQTGPEMQILHNEGHPDGKIITHRAGDLYDLITAKPETVKGPGEWNLAEIISQDGQLTFRLNGADVVQTTLWDDAWRKMIAGSKFKDMKGFGTYKSGKIALQDHGDNVWFRNIRIKRL</sequence>
<dbReference type="Gene3D" id="2.60.120.560">
    <property type="entry name" value="Exo-inulinase, domain 1"/>
    <property type="match status" value="1"/>
</dbReference>
<name>M7N130_9BACT</name>
<reference evidence="3 4" key="1">
    <citation type="journal article" date="2013" name="Genome Announc.">
        <title>Draft Genome Sequence of Cesiribacter andamanensis Strain AMV16T, Isolated from a Soil Sample from a Mud Volcano in the Andaman Islands, India.</title>
        <authorList>
            <person name="Shivaji S."/>
            <person name="Ara S."/>
            <person name="Begum Z."/>
            <person name="Srinivas T.N."/>
            <person name="Singh A."/>
            <person name="Kumar Pinnaka A."/>
        </authorList>
    </citation>
    <scope>NUCLEOTIDE SEQUENCE [LARGE SCALE GENOMIC DNA]</scope>
    <source>
        <strain evidence="3 4">AMV16</strain>
    </source>
</reference>
<dbReference type="Pfam" id="PF06439">
    <property type="entry name" value="3keto-disac_hyd"/>
    <property type="match status" value="1"/>
</dbReference>
<dbReference type="InterPro" id="IPR010496">
    <property type="entry name" value="AL/BT2_dom"/>
</dbReference>
<organism evidence="3 4">
    <name type="scientific">Cesiribacter andamanensis AMV16</name>
    <dbReference type="NCBI Taxonomy" id="1279009"/>
    <lineage>
        <taxon>Bacteria</taxon>
        <taxon>Pseudomonadati</taxon>
        <taxon>Bacteroidota</taxon>
        <taxon>Cytophagia</taxon>
        <taxon>Cytophagales</taxon>
        <taxon>Cesiribacteraceae</taxon>
        <taxon>Cesiribacter</taxon>
    </lineage>
</organism>